<sequence length="114" mass="11439">LGAARRDGGDALPVVQHQEPPPEPGAAPQNGTEAASTPQAATGPEAASTPEAATGPEAAASRTAGDGDWVGELLATAAARVLDERFTPSPGQQCTHCAFRAACSARPEGRQVVE</sequence>
<protein>
    <submittedName>
        <fullName evidence="2">Uncharacterized protein</fullName>
    </submittedName>
</protein>
<feature type="non-terminal residue" evidence="2">
    <location>
        <position position="1"/>
    </location>
</feature>
<comment type="caution">
    <text evidence="2">The sequence shown here is derived from an EMBL/GenBank/DDBJ whole genome shotgun (WGS) entry which is preliminary data.</text>
</comment>
<reference evidence="2 3" key="1">
    <citation type="journal article" date="2016" name="Front. Microbiol.">
        <title>Comparative Genomics Analysis of Streptomyces Species Reveals Their Adaptation to the Marine Environment and Their Diversity at the Genomic Level.</title>
        <authorList>
            <person name="Tian X."/>
            <person name="Zhang Z."/>
            <person name="Yang T."/>
            <person name="Chen M."/>
            <person name="Li J."/>
            <person name="Chen F."/>
            <person name="Yang J."/>
            <person name="Li W."/>
            <person name="Zhang B."/>
            <person name="Zhang Z."/>
            <person name="Wu J."/>
            <person name="Zhang C."/>
            <person name="Long L."/>
            <person name="Xiao J."/>
        </authorList>
    </citation>
    <scope>NUCLEOTIDE SEQUENCE [LARGE SCALE GENOMIC DNA]</scope>
    <source>
        <strain evidence="2 3">SCSIO M10379</strain>
    </source>
</reference>
<evidence type="ECO:0000313" key="2">
    <source>
        <dbReference type="EMBL" id="OEV00440.1"/>
    </source>
</evidence>
<organism evidence="2 3">
    <name type="scientific">Streptomyces qinglanensis</name>
    <dbReference type="NCBI Taxonomy" id="943816"/>
    <lineage>
        <taxon>Bacteria</taxon>
        <taxon>Bacillati</taxon>
        <taxon>Actinomycetota</taxon>
        <taxon>Actinomycetes</taxon>
        <taxon>Kitasatosporales</taxon>
        <taxon>Streptomycetaceae</taxon>
        <taxon>Streptomyces</taxon>
    </lineage>
</organism>
<feature type="compositionally biased region" description="Low complexity" evidence="1">
    <location>
        <begin position="40"/>
        <end position="61"/>
    </location>
</feature>
<gene>
    <name evidence="2" type="ORF">AN217_24510</name>
</gene>
<evidence type="ECO:0000256" key="1">
    <source>
        <dbReference type="SAM" id="MobiDB-lite"/>
    </source>
</evidence>
<proteinExistence type="predicted"/>
<name>A0A1E7K926_9ACTN</name>
<accession>A0A1E7K926</accession>
<feature type="region of interest" description="Disordered" evidence="1">
    <location>
        <begin position="1"/>
        <end position="67"/>
    </location>
</feature>
<dbReference type="AlphaFoldDB" id="A0A1E7K926"/>
<dbReference type="EMBL" id="LJGV01000022">
    <property type="protein sequence ID" value="OEV00440.1"/>
    <property type="molecule type" value="Genomic_DNA"/>
</dbReference>
<dbReference type="Proteomes" id="UP000175829">
    <property type="component" value="Unassembled WGS sequence"/>
</dbReference>
<evidence type="ECO:0000313" key="3">
    <source>
        <dbReference type="Proteomes" id="UP000175829"/>
    </source>
</evidence>